<comment type="caution">
    <text evidence="1">The sequence shown here is derived from an EMBL/GenBank/DDBJ whole genome shotgun (WGS) entry which is preliminary data.</text>
</comment>
<dbReference type="Proteomes" id="UP001419268">
    <property type="component" value="Unassembled WGS sequence"/>
</dbReference>
<protein>
    <submittedName>
        <fullName evidence="1">Uncharacterized protein</fullName>
    </submittedName>
</protein>
<gene>
    <name evidence="1" type="ORF">Scep_028533</name>
</gene>
<organism evidence="1 2">
    <name type="scientific">Stephania cephalantha</name>
    <dbReference type="NCBI Taxonomy" id="152367"/>
    <lineage>
        <taxon>Eukaryota</taxon>
        <taxon>Viridiplantae</taxon>
        <taxon>Streptophyta</taxon>
        <taxon>Embryophyta</taxon>
        <taxon>Tracheophyta</taxon>
        <taxon>Spermatophyta</taxon>
        <taxon>Magnoliopsida</taxon>
        <taxon>Ranunculales</taxon>
        <taxon>Menispermaceae</taxon>
        <taxon>Menispermoideae</taxon>
        <taxon>Cissampelideae</taxon>
        <taxon>Stephania</taxon>
    </lineage>
</organism>
<evidence type="ECO:0000313" key="2">
    <source>
        <dbReference type="Proteomes" id="UP001419268"/>
    </source>
</evidence>
<sequence length="61" mass="6844">MTKGNIKPREILDTLKKKDASNASTLRTIYNARQSIGLRKREITNATTYAFIGCTWVSILA</sequence>
<keyword evidence="2" id="KW-1185">Reference proteome</keyword>
<reference evidence="1 2" key="1">
    <citation type="submission" date="2024-01" db="EMBL/GenBank/DDBJ databases">
        <title>Genome assemblies of Stephania.</title>
        <authorList>
            <person name="Yang L."/>
        </authorList>
    </citation>
    <scope>NUCLEOTIDE SEQUENCE [LARGE SCALE GENOMIC DNA]</scope>
    <source>
        <strain evidence="1">JXDWG</strain>
        <tissue evidence="1">Leaf</tissue>
    </source>
</reference>
<dbReference type="AlphaFoldDB" id="A0AAP0EA47"/>
<proteinExistence type="predicted"/>
<name>A0AAP0EA47_9MAGN</name>
<accession>A0AAP0EA47</accession>
<dbReference type="EMBL" id="JBBNAG010000012">
    <property type="protein sequence ID" value="KAK9089451.1"/>
    <property type="molecule type" value="Genomic_DNA"/>
</dbReference>
<evidence type="ECO:0000313" key="1">
    <source>
        <dbReference type="EMBL" id="KAK9089451.1"/>
    </source>
</evidence>